<dbReference type="InterPro" id="IPR003593">
    <property type="entry name" value="AAA+_ATPase"/>
</dbReference>
<evidence type="ECO:0000259" key="4">
    <source>
        <dbReference type="PROSITE" id="PS50893"/>
    </source>
</evidence>
<dbReference type="InterPro" id="IPR051782">
    <property type="entry name" value="ABC_Transporter_VariousFunc"/>
</dbReference>
<keyword evidence="1" id="KW-0813">Transport</keyword>
<proteinExistence type="predicted"/>
<protein>
    <submittedName>
        <fullName evidence="5">ABC transporter ATP-binding protein</fullName>
    </submittedName>
</protein>
<dbReference type="Gene3D" id="3.40.50.300">
    <property type="entry name" value="P-loop containing nucleotide triphosphate hydrolases"/>
    <property type="match status" value="1"/>
</dbReference>
<dbReference type="Pfam" id="PF00005">
    <property type="entry name" value="ABC_tran"/>
    <property type="match status" value="1"/>
</dbReference>
<keyword evidence="2" id="KW-0547">Nucleotide-binding</keyword>
<dbReference type="GO" id="GO:0005524">
    <property type="term" value="F:ATP binding"/>
    <property type="evidence" value="ECO:0007669"/>
    <property type="project" value="UniProtKB-KW"/>
</dbReference>
<keyword evidence="3 5" id="KW-0067">ATP-binding</keyword>
<feature type="domain" description="ABC transporter" evidence="4">
    <location>
        <begin position="2"/>
        <end position="225"/>
    </location>
</feature>
<name>A0A841Z3J9_9LIST</name>
<dbReference type="PANTHER" id="PTHR42939:SF1">
    <property type="entry name" value="ABC TRANSPORTER ATP-BINDING PROTEIN ALBC-RELATED"/>
    <property type="match status" value="1"/>
</dbReference>
<evidence type="ECO:0000256" key="3">
    <source>
        <dbReference type="ARBA" id="ARBA00022840"/>
    </source>
</evidence>
<dbReference type="GO" id="GO:0016887">
    <property type="term" value="F:ATP hydrolysis activity"/>
    <property type="evidence" value="ECO:0007669"/>
    <property type="project" value="InterPro"/>
</dbReference>
<comment type="caution">
    <text evidence="5">The sequence shown here is derived from an EMBL/GenBank/DDBJ whole genome shotgun (WGS) entry which is preliminary data.</text>
</comment>
<dbReference type="Proteomes" id="UP000564536">
    <property type="component" value="Unassembled WGS sequence"/>
</dbReference>
<dbReference type="PROSITE" id="PS50893">
    <property type="entry name" value="ABC_TRANSPORTER_2"/>
    <property type="match status" value="1"/>
</dbReference>
<dbReference type="EMBL" id="JAARRL010000010">
    <property type="protein sequence ID" value="MBC1500471.1"/>
    <property type="molecule type" value="Genomic_DNA"/>
</dbReference>
<dbReference type="RefSeq" id="WP_185425616.1">
    <property type="nucleotide sequence ID" value="NZ_JAARRL010000010.1"/>
</dbReference>
<evidence type="ECO:0000313" key="5">
    <source>
        <dbReference type="EMBL" id="MBC1500471.1"/>
    </source>
</evidence>
<reference evidence="5 6" key="1">
    <citation type="submission" date="2020-03" db="EMBL/GenBank/DDBJ databases">
        <title>Soil Listeria distribution.</title>
        <authorList>
            <person name="Liao J."/>
            <person name="Wiedmann M."/>
        </authorList>
    </citation>
    <scope>NUCLEOTIDE SEQUENCE [LARGE SCALE GENOMIC DNA]</scope>
    <source>
        <strain evidence="5 6">FSL L7-1523</strain>
    </source>
</reference>
<sequence length="231" mass="25856">MLTIDNISVTLNNTNILKDLSLTINPGEIVGLVAPNGSGKTTLLKTIVKLNPIDAGIISIENTSAKTEEYNRALFSFQNADSLYPNLNALDHLTFVKRAWKSEKQIDHVITQLKMDVYKNKKIRQLSLGMKQHVLLAMAIISDAKLILMDEPFNGLDPSSVKIISTIIRSMQSEGTSFLFSSHILNHIDQLCSKVFFLKDKKIFLISDLTAKNFISTEQNYNLLFEGDTHS</sequence>
<dbReference type="PANTHER" id="PTHR42939">
    <property type="entry name" value="ABC TRANSPORTER ATP-BINDING PROTEIN ALBC-RELATED"/>
    <property type="match status" value="1"/>
</dbReference>
<evidence type="ECO:0000313" key="6">
    <source>
        <dbReference type="Proteomes" id="UP000564536"/>
    </source>
</evidence>
<evidence type="ECO:0000256" key="2">
    <source>
        <dbReference type="ARBA" id="ARBA00022741"/>
    </source>
</evidence>
<dbReference type="CDD" id="cd03230">
    <property type="entry name" value="ABC_DR_subfamily_A"/>
    <property type="match status" value="1"/>
</dbReference>
<dbReference type="SMART" id="SM00382">
    <property type="entry name" value="AAA"/>
    <property type="match status" value="1"/>
</dbReference>
<accession>A0A841Z3J9</accession>
<dbReference type="InterPro" id="IPR027417">
    <property type="entry name" value="P-loop_NTPase"/>
</dbReference>
<dbReference type="InterPro" id="IPR003439">
    <property type="entry name" value="ABC_transporter-like_ATP-bd"/>
</dbReference>
<gene>
    <name evidence="5" type="ORF">HB943_07625</name>
</gene>
<dbReference type="AlphaFoldDB" id="A0A841Z3J9"/>
<dbReference type="SUPFAM" id="SSF52540">
    <property type="entry name" value="P-loop containing nucleoside triphosphate hydrolases"/>
    <property type="match status" value="1"/>
</dbReference>
<organism evidence="5 6">
    <name type="scientific">Listeria weihenstephanensis</name>
    <dbReference type="NCBI Taxonomy" id="1006155"/>
    <lineage>
        <taxon>Bacteria</taxon>
        <taxon>Bacillati</taxon>
        <taxon>Bacillota</taxon>
        <taxon>Bacilli</taxon>
        <taxon>Bacillales</taxon>
        <taxon>Listeriaceae</taxon>
        <taxon>Listeria</taxon>
    </lineage>
</organism>
<evidence type="ECO:0000256" key="1">
    <source>
        <dbReference type="ARBA" id="ARBA00022448"/>
    </source>
</evidence>